<dbReference type="CDD" id="cd00071">
    <property type="entry name" value="GMPK"/>
    <property type="match status" value="1"/>
</dbReference>
<dbReference type="InterPro" id="IPR020590">
    <property type="entry name" value="Guanylate_kinase_CS"/>
</dbReference>
<keyword evidence="4" id="KW-0808">Transferase</keyword>
<sequence>MSTTASSSAQAAHSSTNKPIEARPVVLCGPSGVGKSTLIKRLFADHPEFGFSVSHTTRSPRSGETNGVAYHFTDRPSFLAGVEKGDFLEHAEFGGNLYGTSAQAVVDVQNAKTPDGAKKRCLLDIDTQGVKQIKALHDYLGCQFVFIAPPSLAALRSRLEARGTETEQSLNARLSMAASELAYAKSGGHDHVIVNDDLDKAYAKLKAVVEGQQVQNDMLPEM</sequence>
<proteinExistence type="inferred from homology"/>
<dbReference type="FunFam" id="3.40.50.300:FF:000776">
    <property type="entry name" value="Guanylate kinase 2"/>
    <property type="match status" value="1"/>
</dbReference>
<evidence type="ECO:0000256" key="1">
    <source>
        <dbReference type="ARBA" id="ARBA00005790"/>
    </source>
</evidence>
<evidence type="ECO:0000256" key="4">
    <source>
        <dbReference type="ARBA" id="ARBA00022679"/>
    </source>
</evidence>
<evidence type="ECO:0000256" key="7">
    <source>
        <dbReference type="ARBA" id="ARBA00022840"/>
    </source>
</evidence>
<gene>
    <name evidence="10" type="ORF">IE81DRAFT_328541</name>
</gene>
<dbReference type="Gene3D" id="3.40.50.300">
    <property type="entry name" value="P-loop containing nucleotide triphosphate hydrolases"/>
    <property type="match status" value="1"/>
</dbReference>
<dbReference type="PANTHER" id="PTHR23117">
    <property type="entry name" value="GUANYLATE KINASE-RELATED"/>
    <property type="match status" value="1"/>
</dbReference>
<dbReference type="NCBIfam" id="TIGR03263">
    <property type="entry name" value="guanyl_kin"/>
    <property type="match status" value="1"/>
</dbReference>
<protein>
    <recommendedName>
        <fullName evidence="3">Guanylate kinase</fullName>
        <ecNumber evidence="2">2.7.4.8</ecNumber>
    </recommendedName>
    <alternativeName>
        <fullName evidence="8">GMP kinase</fullName>
    </alternativeName>
</protein>
<dbReference type="Proteomes" id="UP000245783">
    <property type="component" value="Unassembled WGS sequence"/>
</dbReference>
<keyword evidence="11" id="KW-1185">Reference proteome</keyword>
<evidence type="ECO:0000256" key="3">
    <source>
        <dbReference type="ARBA" id="ARBA00016296"/>
    </source>
</evidence>
<evidence type="ECO:0000256" key="6">
    <source>
        <dbReference type="ARBA" id="ARBA00022777"/>
    </source>
</evidence>
<dbReference type="GO" id="GO:0004385">
    <property type="term" value="F:GMP kinase activity"/>
    <property type="evidence" value="ECO:0007669"/>
    <property type="project" value="UniProtKB-EC"/>
</dbReference>
<dbReference type="EMBL" id="KZ819359">
    <property type="protein sequence ID" value="PWN44664.1"/>
    <property type="molecule type" value="Genomic_DNA"/>
</dbReference>
<dbReference type="PROSITE" id="PS50052">
    <property type="entry name" value="GUANYLATE_KINASE_2"/>
    <property type="match status" value="1"/>
</dbReference>
<feature type="domain" description="Guanylate kinase-like" evidence="9">
    <location>
        <begin position="22"/>
        <end position="210"/>
    </location>
</feature>
<dbReference type="Gene3D" id="3.30.63.10">
    <property type="entry name" value="Guanylate Kinase phosphate binding domain"/>
    <property type="match status" value="1"/>
</dbReference>
<evidence type="ECO:0000256" key="5">
    <source>
        <dbReference type="ARBA" id="ARBA00022741"/>
    </source>
</evidence>
<reference evidence="10 11" key="1">
    <citation type="journal article" date="2018" name="Mol. Biol. Evol.">
        <title>Broad Genomic Sampling Reveals a Smut Pathogenic Ancestry of the Fungal Clade Ustilaginomycotina.</title>
        <authorList>
            <person name="Kijpornyongpan T."/>
            <person name="Mondo S.J."/>
            <person name="Barry K."/>
            <person name="Sandor L."/>
            <person name="Lee J."/>
            <person name="Lipzen A."/>
            <person name="Pangilinan J."/>
            <person name="LaButti K."/>
            <person name="Hainaut M."/>
            <person name="Henrissat B."/>
            <person name="Grigoriev I.V."/>
            <person name="Spatafora J.W."/>
            <person name="Aime M.C."/>
        </authorList>
    </citation>
    <scope>NUCLEOTIDE SEQUENCE [LARGE SCALE GENOMIC DNA]</scope>
    <source>
        <strain evidence="10 11">MCA 4658</strain>
    </source>
</reference>
<dbReference type="InterPro" id="IPR008145">
    <property type="entry name" value="GK/Ca_channel_bsu"/>
</dbReference>
<evidence type="ECO:0000256" key="2">
    <source>
        <dbReference type="ARBA" id="ARBA00012961"/>
    </source>
</evidence>
<dbReference type="InterPro" id="IPR008144">
    <property type="entry name" value="Guanylate_kin-like_dom"/>
</dbReference>
<dbReference type="GO" id="GO:0005829">
    <property type="term" value="C:cytosol"/>
    <property type="evidence" value="ECO:0007669"/>
    <property type="project" value="TreeGrafter"/>
</dbReference>
<dbReference type="AlphaFoldDB" id="A0A316W507"/>
<keyword evidence="6 10" id="KW-0418">Kinase</keyword>
<dbReference type="OrthoDB" id="6334211at2759"/>
<dbReference type="FunCoup" id="A0A316W507">
    <property type="interactions" value="319"/>
</dbReference>
<keyword evidence="7" id="KW-0067">ATP-binding</keyword>
<evidence type="ECO:0000256" key="8">
    <source>
        <dbReference type="ARBA" id="ARBA00030128"/>
    </source>
</evidence>
<dbReference type="EC" id="2.7.4.8" evidence="2"/>
<keyword evidence="5" id="KW-0547">Nucleotide-binding</keyword>
<dbReference type="PROSITE" id="PS00856">
    <property type="entry name" value="GUANYLATE_KINASE_1"/>
    <property type="match status" value="1"/>
</dbReference>
<dbReference type="PANTHER" id="PTHR23117:SF13">
    <property type="entry name" value="GUANYLATE KINASE"/>
    <property type="match status" value="1"/>
</dbReference>
<dbReference type="SUPFAM" id="SSF52540">
    <property type="entry name" value="P-loop containing nucleoside triphosphate hydrolases"/>
    <property type="match status" value="1"/>
</dbReference>
<dbReference type="STRING" id="1522189.A0A316W507"/>
<dbReference type="InterPro" id="IPR027417">
    <property type="entry name" value="P-loop_NTPase"/>
</dbReference>
<name>A0A316W507_9BASI</name>
<dbReference type="InParanoid" id="A0A316W507"/>
<dbReference type="GO" id="GO:0005524">
    <property type="term" value="F:ATP binding"/>
    <property type="evidence" value="ECO:0007669"/>
    <property type="project" value="UniProtKB-KW"/>
</dbReference>
<evidence type="ECO:0000313" key="10">
    <source>
        <dbReference type="EMBL" id="PWN44664.1"/>
    </source>
</evidence>
<dbReference type="InterPro" id="IPR017665">
    <property type="entry name" value="Guanylate_kinase"/>
</dbReference>
<evidence type="ECO:0000259" key="9">
    <source>
        <dbReference type="PROSITE" id="PS50052"/>
    </source>
</evidence>
<dbReference type="Pfam" id="PF00625">
    <property type="entry name" value="Guanylate_kin"/>
    <property type="match status" value="1"/>
</dbReference>
<organism evidence="10 11">
    <name type="scientific">Ceraceosorus guamensis</name>
    <dbReference type="NCBI Taxonomy" id="1522189"/>
    <lineage>
        <taxon>Eukaryota</taxon>
        <taxon>Fungi</taxon>
        <taxon>Dikarya</taxon>
        <taxon>Basidiomycota</taxon>
        <taxon>Ustilaginomycotina</taxon>
        <taxon>Exobasidiomycetes</taxon>
        <taxon>Ceraceosorales</taxon>
        <taxon>Ceraceosoraceae</taxon>
        <taxon>Ceraceosorus</taxon>
    </lineage>
</organism>
<accession>A0A316W507</accession>
<comment type="similarity">
    <text evidence="1">Belongs to the guanylate kinase family.</text>
</comment>
<dbReference type="FunFam" id="3.30.63.10:FF:000002">
    <property type="entry name" value="Guanylate kinase 1"/>
    <property type="match status" value="1"/>
</dbReference>
<dbReference type="RefSeq" id="XP_025371824.1">
    <property type="nucleotide sequence ID" value="XM_025515109.1"/>
</dbReference>
<evidence type="ECO:0000313" key="11">
    <source>
        <dbReference type="Proteomes" id="UP000245783"/>
    </source>
</evidence>
<dbReference type="SMART" id="SM00072">
    <property type="entry name" value="GuKc"/>
    <property type="match status" value="1"/>
</dbReference>
<dbReference type="GeneID" id="37036979"/>